<dbReference type="PANTHER" id="PTHR43918">
    <property type="entry name" value="ACETYLCHOLINESTERASE"/>
    <property type="match status" value="1"/>
</dbReference>
<dbReference type="GeneID" id="85438794"/>
<dbReference type="Pfam" id="PF00135">
    <property type="entry name" value="COesterase"/>
    <property type="match status" value="2"/>
</dbReference>
<evidence type="ECO:0000256" key="2">
    <source>
        <dbReference type="ARBA" id="ARBA00022801"/>
    </source>
</evidence>
<proteinExistence type="inferred from homology"/>
<accession>A0AAD8V445</accession>
<evidence type="ECO:0000256" key="1">
    <source>
        <dbReference type="ARBA" id="ARBA00005964"/>
    </source>
</evidence>
<dbReference type="InterPro" id="IPR002018">
    <property type="entry name" value="CarbesteraseB"/>
</dbReference>
<dbReference type="Proteomes" id="UP001230504">
    <property type="component" value="Unassembled WGS sequence"/>
</dbReference>
<keyword evidence="6" id="KW-1185">Reference proteome</keyword>
<reference evidence="5" key="1">
    <citation type="submission" date="2021-06" db="EMBL/GenBank/DDBJ databases">
        <title>Comparative genomics, transcriptomics and evolutionary studies reveal genomic signatures of adaptation to plant cell wall in hemibiotrophic fungi.</title>
        <authorList>
            <consortium name="DOE Joint Genome Institute"/>
            <person name="Baroncelli R."/>
            <person name="Diaz J.F."/>
            <person name="Benocci T."/>
            <person name="Peng M."/>
            <person name="Battaglia E."/>
            <person name="Haridas S."/>
            <person name="Andreopoulos W."/>
            <person name="Labutti K."/>
            <person name="Pangilinan J."/>
            <person name="Floch G.L."/>
            <person name="Makela M.R."/>
            <person name="Henrissat B."/>
            <person name="Grigoriev I.V."/>
            <person name="Crouch J.A."/>
            <person name="De Vries R.P."/>
            <person name="Sukno S.A."/>
            <person name="Thon M.R."/>
        </authorList>
    </citation>
    <scope>NUCLEOTIDE SEQUENCE</scope>
    <source>
        <strain evidence="5">CBS 125086</strain>
    </source>
</reference>
<sequence length="528" mass="56348">MRVHGSFPNVLRVVVTASCVVAAGPSSPRYWTVGQPVMTTSGRVDGHAASGADQVSEYLGIPYAQPPVGALRFQPSATYDVSSSAPINGSAFGHQCMQPTSSPPISLETIMQLGIPASAAAVTKVLEDTGSQSEDCLTLNVWTKPQTGDTQKAVLVWVHGGAFVTGSSRIPAYNGKFIADQEDVVVVSMNYRLNIFGFPGNPISAPNLGLLDIRMAMQWIRDNVEQFGGDAKRITMFGQSAGGSMVDYYSYAYASDPIANGFIPMSGVANGFGLFTNETVNQKWFQISSMVGCGSASTNPKNVSDCMSKKNAAELIATLTDTTSPVSAGLTFAPVVDDHLIFADYAIRDSAQAGYLIGNTENEAGLFKIGAPNVNETYWFGFNLVAYTCPAAIRAARAVSAGQPTWRYRYFGDFPNMAVTTNPPSGAWHASELPVLFDTAPQTAVKSTEQEIAVGEYMRGAWAAFAKDTQSGLLNYNGQWPMYQTNDATLNRISFMNQTGTNLAPGDSYDGYCAQLGLPIASAPSFLH</sequence>
<protein>
    <submittedName>
        <fullName evidence="5">Carboxylesterase</fullName>
    </submittedName>
</protein>
<dbReference type="PANTHER" id="PTHR43918:SF4">
    <property type="entry name" value="CARBOXYLIC ESTER HYDROLASE"/>
    <property type="match status" value="1"/>
</dbReference>
<comment type="similarity">
    <text evidence="1">Belongs to the type-B carboxylesterase/lipase family.</text>
</comment>
<evidence type="ECO:0000313" key="6">
    <source>
        <dbReference type="Proteomes" id="UP001230504"/>
    </source>
</evidence>
<dbReference type="InterPro" id="IPR029058">
    <property type="entry name" value="AB_hydrolase_fold"/>
</dbReference>
<name>A0AAD8V445_9PEZI</name>
<comment type="caution">
    <text evidence="5">The sequence shown here is derived from an EMBL/GenBank/DDBJ whole genome shotgun (WGS) entry which is preliminary data.</text>
</comment>
<feature type="chain" id="PRO_5042015675" evidence="3">
    <location>
        <begin position="23"/>
        <end position="528"/>
    </location>
</feature>
<dbReference type="AlphaFoldDB" id="A0AAD8V445"/>
<evidence type="ECO:0000313" key="5">
    <source>
        <dbReference type="EMBL" id="KAK1593567.1"/>
    </source>
</evidence>
<dbReference type="RefSeq" id="XP_060414853.1">
    <property type="nucleotide sequence ID" value="XM_060554554.1"/>
</dbReference>
<keyword evidence="3" id="KW-0732">Signal</keyword>
<keyword evidence="2" id="KW-0378">Hydrolase</keyword>
<dbReference type="InterPro" id="IPR050654">
    <property type="entry name" value="AChE-related_enzymes"/>
</dbReference>
<organism evidence="5 6">
    <name type="scientific">Colletotrichum navitas</name>
    <dbReference type="NCBI Taxonomy" id="681940"/>
    <lineage>
        <taxon>Eukaryota</taxon>
        <taxon>Fungi</taxon>
        <taxon>Dikarya</taxon>
        <taxon>Ascomycota</taxon>
        <taxon>Pezizomycotina</taxon>
        <taxon>Sordariomycetes</taxon>
        <taxon>Hypocreomycetidae</taxon>
        <taxon>Glomerellales</taxon>
        <taxon>Glomerellaceae</taxon>
        <taxon>Colletotrichum</taxon>
        <taxon>Colletotrichum graminicola species complex</taxon>
    </lineage>
</organism>
<evidence type="ECO:0000256" key="3">
    <source>
        <dbReference type="SAM" id="SignalP"/>
    </source>
</evidence>
<dbReference type="GO" id="GO:0052689">
    <property type="term" value="F:carboxylic ester hydrolase activity"/>
    <property type="evidence" value="ECO:0007669"/>
    <property type="project" value="TreeGrafter"/>
</dbReference>
<feature type="signal peptide" evidence="3">
    <location>
        <begin position="1"/>
        <end position="22"/>
    </location>
</feature>
<feature type="domain" description="Carboxylesterase type B" evidence="4">
    <location>
        <begin position="37"/>
        <end position="368"/>
    </location>
</feature>
<feature type="domain" description="Carboxylesterase type B" evidence="4">
    <location>
        <begin position="386"/>
        <end position="498"/>
    </location>
</feature>
<gene>
    <name evidence="5" type="ORF">LY79DRAFT_514030</name>
</gene>
<dbReference type="EMBL" id="JAHLJV010000024">
    <property type="protein sequence ID" value="KAK1593567.1"/>
    <property type="molecule type" value="Genomic_DNA"/>
</dbReference>
<evidence type="ECO:0000259" key="4">
    <source>
        <dbReference type="Pfam" id="PF00135"/>
    </source>
</evidence>
<dbReference type="Gene3D" id="3.40.50.1820">
    <property type="entry name" value="alpha/beta hydrolase"/>
    <property type="match status" value="2"/>
</dbReference>
<dbReference type="SUPFAM" id="SSF53474">
    <property type="entry name" value="alpha/beta-Hydrolases"/>
    <property type="match status" value="1"/>
</dbReference>